<feature type="signal peptide" evidence="3">
    <location>
        <begin position="1"/>
        <end position="18"/>
    </location>
</feature>
<evidence type="ECO:0000313" key="5">
    <source>
        <dbReference type="Proteomes" id="UP001301958"/>
    </source>
</evidence>
<dbReference type="EMBL" id="MU865335">
    <property type="protein sequence ID" value="KAK4227150.1"/>
    <property type="molecule type" value="Genomic_DNA"/>
</dbReference>
<evidence type="ECO:0000256" key="3">
    <source>
        <dbReference type="SAM" id="SignalP"/>
    </source>
</evidence>
<dbReference type="PANTHER" id="PTHR36575:SF2">
    <property type="entry name" value="CHITIN-BINDING TYPE-4 DOMAIN-CONTAINING PROTEIN-RELATED"/>
    <property type="match status" value="1"/>
</dbReference>
<keyword evidence="5" id="KW-1185">Reference proteome</keyword>
<organism evidence="4 5">
    <name type="scientific">Podospora fimiseda</name>
    <dbReference type="NCBI Taxonomy" id="252190"/>
    <lineage>
        <taxon>Eukaryota</taxon>
        <taxon>Fungi</taxon>
        <taxon>Dikarya</taxon>
        <taxon>Ascomycota</taxon>
        <taxon>Pezizomycotina</taxon>
        <taxon>Sordariomycetes</taxon>
        <taxon>Sordariomycetidae</taxon>
        <taxon>Sordariales</taxon>
        <taxon>Podosporaceae</taxon>
        <taxon>Podospora</taxon>
    </lineage>
</organism>
<proteinExistence type="predicted"/>
<name>A0AAN7H2B4_9PEZI</name>
<accession>A0AAN7H2B4</accession>
<keyword evidence="3" id="KW-0732">Signal</keyword>
<dbReference type="InterPro" id="IPR052282">
    <property type="entry name" value="Starch-active_LPMO"/>
</dbReference>
<dbReference type="Proteomes" id="UP001301958">
    <property type="component" value="Unassembled WGS sequence"/>
</dbReference>
<dbReference type="PANTHER" id="PTHR36575">
    <property type="entry name" value="BINDING PROTEIN, PUTATIVE (AFU_ORTHOLOGUE AFUA_1G14430)-RELATED"/>
    <property type="match status" value="1"/>
</dbReference>
<evidence type="ECO:0008006" key="6">
    <source>
        <dbReference type="Google" id="ProtNLM"/>
    </source>
</evidence>
<evidence type="ECO:0000313" key="4">
    <source>
        <dbReference type="EMBL" id="KAK4227150.1"/>
    </source>
</evidence>
<comment type="cofactor">
    <cofactor evidence="1">
        <name>Cu(2+)</name>
        <dbReference type="ChEBI" id="CHEBI:29036"/>
    </cofactor>
</comment>
<dbReference type="AlphaFoldDB" id="A0AAN7H2B4"/>
<dbReference type="Gene3D" id="2.70.50.70">
    <property type="match status" value="1"/>
</dbReference>
<sequence>MAKVVVFSALALAAAVSGHGNITSPPARLPGPAMVEACGQAAVDSVLADGGLPIESVVDPASSCNLFFCRGALVQDNLDLVQTFALGETVNLTADIPIPHEGPANVSIVLAATNEILGEPLLVFDSYADERLAELPANNTAFSITIPDAGNGVEEECVEPGDCVLQWFWFGTGAQQTYESCIDFVIAT</sequence>
<protein>
    <recommendedName>
        <fullName evidence="6">Chitin-binding type-4 domain-containing protein</fullName>
    </recommendedName>
</protein>
<evidence type="ECO:0000256" key="2">
    <source>
        <dbReference type="ARBA" id="ARBA00023008"/>
    </source>
</evidence>
<evidence type="ECO:0000256" key="1">
    <source>
        <dbReference type="ARBA" id="ARBA00001973"/>
    </source>
</evidence>
<reference evidence="4" key="1">
    <citation type="journal article" date="2023" name="Mol. Phylogenet. Evol.">
        <title>Genome-scale phylogeny and comparative genomics of the fungal order Sordariales.</title>
        <authorList>
            <person name="Hensen N."/>
            <person name="Bonometti L."/>
            <person name="Westerberg I."/>
            <person name="Brannstrom I.O."/>
            <person name="Guillou S."/>
            <person name="Cros-Aarteil S."/>
            <person name="Calhoun S."/>
            <person name="Haridas S."/>
            <person name="Kuo A."/>
            <person name="Mondo S."/>
            <person name="Pangilinan J."/>
            <person name="Riley R."/>
            <person name="LaButti K."/>
            <person name="Andreopoulos B."/>
            <person name="Lipzen A."/>
            <person name="Chen C."/>
            <person name="Yan M."/>
            <person name="Daum C."/>
            <person name="Ng V."/>
            <person name="Clum A."/>
            <person name="Steindorff A."/>
            <person name="Ohm R.A."/>
            <person name="Martin F."/>
            <person name="Silar P."/>
            <person name="Natvig D.O."/>
            <person name="Lalanne C."/>
            <person name="Gautier V."/>
            <person name="Ament-Velasquez S.L."/>
            <person name="Kruys A."/>
            <person name="Hutchinson M.I."/>
            <person name="Powell A.J."/>
            <person name="Barry K."/>
            <person name="Miller A.N."/>
            <person name="Grigoriev I.V."/>
            <person name="Debuchy R."/>
            <person name="Gladieux P."/>
            <person name="Hiltunen Thoren M."/>
            <person name="Johannesson H."/>
        </authorList>
    </citation>
    <scope>NUCLEOTIDE SEQUENCE</scope>
    <source>
        <strain evidence="4">CBS 990.96</strain>
    </source>
</reference>
<gene>
    <name evidence="4" type="ORF">QBC38DRAFT_199732</name>
</gene>
<feature type="chain" id="PRO_5042871627" description="Chitin-binding type-4 domain-containing protein" evidence="3">
    <location>
        <begin position="19"/>
        <end position="188"/>
    </location>
</feature>
<reference evidence="4" key="2">
    <citation type="submission" date="2023-05" db="EMBL/GenBank/DDBJ databases">
        <authorList>
            <consortium name="Lawrence Berkeley National Laboratory"/>
            <person name="Steindorff A."/>
            <person name="Hensen N."/>
            <person name="Bonometti L."/>
            <person name="Westerberg I."/>
            <person name="Brannstrom I.O."/>
            <person name="Guillou S."/>
            <person name="Cros-Aarteil S."/>
            <person name="Calhoun S."/>
            <person name="Haridas S."/>
            <person name="Kuo A."/>
            <person name="Mondo S."/>
            <person name="Pangilinan J."/>
            <person name="Riley R."/>
            <person name="Labutti K."/>
            <person name="Andreopoulos B."/>
            <person name="Lipzen A."/>
            <person name="Chen C."/>
            <person name="Yanf M."/>
            <person name="Daum C."/>
            <person name="Ng V."/>
            <person name="Clum A."/>
            <person name="Ohm R."/>
            <person name="Martin F."/>
            <person name="Silar P."/>
            <person name="Natvig D."/>
            <person name="Lalanne C."/>
            <person name="Gautier V."/>
            <person name="Ament-Velasquez S.L."/>
            <person name="Kruys A."/>
            <person name="Hutchinson M.I."/>
            <person name="Powell A.J."/>
            <person name="Barry K."/>
            <person name="Miller A.N."/>
            <person name="Grigoriev I.V."/>
            <person name="Debuchy R."/>
            <person name="Gladieux P."/>
            <person name="Thoren M.H."/>
            <person name="Johannesson H."/>
        </authorList>
    </citation>
    <scope>NUCLEOTIDE SEQUENCE</scope>
    <source>
        <strain evidence="4">CBS 990.96</strain>
    </source>
</reference>
<comment type="caution">
    <text evidence="4">The sequence shown here is derived from an EMBL/GenBank/DDBJ whole genome shotgun (WGS) entry which is preliminary data.</text>
</comment>
<keyword evidence="2" id="KW-0186">Copper</keyword>